<evidence type="ECO:0000313" key="4">
    <source>
        <dbReference type="Proteomes" id="UP001159042"/>
    </source>
</evidence>
<keyword evidence="1" id="KW-0472">Membrane</keyword>
<gene>
    <name evidence="3" type="ORF">NQ315_003645</name>
</gene>
<feature type="domain" description="Piezo TM25-28" evidence="2">
    <location>
        <begin position="32"/>
        <end position="251"/>
    </location>
</feature>
<name>A0AAV8VC63_9CUCU</name>
<dbReference type="InterPro" id="IPR027272">
    <property type="entry name" value="Piezo"/>
</dbReference>
<dbReference type="GO" id="GO:0016020">
    <property type="term" value="C:membrane"/>
    <property type="evidence" value="ECO:0007669"/>
    <property type="project" value="InterPro"/>
</dbReference>
<dbReference type="EMBL" id="JANEYG010000164">
    <property type="protein sequence ID" value="KAJ8911745.1"/>
    <property type="molecule type" value="Genomic_DNA"/>
</dbReference>
<protein>
    <recommendedName>
        <fullName evidence="2">Piezo TM25-28 domain-containing protein</fullName>
    </recommendedName>
</protein>
<dbReference type="Pfam" id="PF15917">
    <property type="entry name" value="Piezo_TM25-28"/>
    <property type="match status" value="1"/>
</dbReference>
<accession>A0AAV8VC63</accession>
<evidence type="ECO:0000313" key="3">
    <source>
        <dbReference type="EMBL" id="KAJ8911745.1"/>
    </source>
</evidence>
<reference evidence="3 4" key="1">
    <citation type="journal article" date="2023" name="Insect Mol. Biol.">
        <title>Genome sequencing provides insights into the evolution of gene families encoding plant cell wall-degrading enzymes in longhorned beetles.</title>
        <authorList>
            <person name="Shin N.R."/>
            <person name="Okamura Y."/>
            <person name="Kirsch R."/>
            <person name="Pauchet Y."/>
        </authorList>
    </citation>
    <scope>NUCLEOTIDE SEQUENCE [LARGE SCALE GENOMIC DNA]</scope>
    <source>
        <strain evidence="3">EAD_L_NR</strain>
    </source>
</reference>
<proteinExistence type="predicted"/>
<dbReference type="GO" id="GO:0008381">
    <property type="term" value="F:mechanosensitive monoatomic ion channel activity"/>
    <property type="evidence" value="ECO:0007669"/>
    <property type="project" value="InterPro"/>
</dbReference>
<keyword evidence="4" id="KW-1185">Reference proteome</keyword>
<feature type="transmembrane region" description="Helical" evidence="1">
    <location>
        <begin position="97"/>
        <end position="121"/>
    </location>
</feature>
<evidence type="ECO:0000259" key="2">
    <source>
        <dbReference type="Pfam" id="PF15917"/>
    </source>
</evidence>
<feature type="transmembrane region" description="Helical" evidence="1">
    <location>
        <begin position="41"/>
        <end position="58"/>
    </location>
</feature>
<dbReference type="PANTHER" id="PTHR47049:SF2">
    <property type="entry name" value="PIEZO-TYPE MECHANOSENSITIVE ION CHANNEL HOMOLOG"/>
    <property type="match status" value="1"/>
</dbReference>
<feature type="transmembrane region" description="Helical" evidence="1">
    <location>
        <begin position="64"/>
        <end position="85"/>
    </location>
</feature>
<keyword evidence="1" id="KW-1133">Transmembrane helix</keyword>
<sequence length="311" mass="35821">MCIATRQKRRVDTAILLYERFVTLSGCNSVVKSYLDIFKRGILLSFLWITLAIVFLAGTNRVNIFSIGYLIGAFIFLWHGSDFYLRPIPKILRQWQWLLAYNVTVIFLKAFFQILGCIVVHQIPFNCSLVQLFGIGCVRKFGDLDLTNIDDDNTSPKICKVPREFTGIAWDGICFGLLIIQRRIFNSYNFFHMVDETKATTILASRGAELIEEMRLKTMTDQEELEHQILDKIKQKMDRIKANQQKIQNAGYKDRPQLGRGYKLLSSDKSCICVSWVISTVLDLMIIRRFGRHSPAVFRGVLKRTVGCQDN</sequence>
<dbReference type="Proteomes" id="UP001159042">
    <property type="component" value="Unassembled WGS sequence"/>
</dbReference>
<comment type="caution">
    <text evidence="3">The sequence shown here is derived from an EMBL/GenBank/DDBJ whole genome shotgun (WGS) entry which is preliminary data.</text>
</comment>
<evidence type="ECO:0000256" key="1">
    <source>
        <dbReference type="SAM" id="Phobius"/>
    </source>
</evidence>
<dbReference type="InterPro" id="IPR031805">
    <property type="entry name" value="Piezo_TM25-28"/>
</dbReference>
<dbReference type="PANTHER" id="PTHR47049">
    <property type="entry name" value="PIEZO-TYPE MECHANOSENSITIVE ION CHANNEL HOMOLOG"/>
    <property type="match status" value="1"/>
</dbReference>
<dbReference type="AlphaFoldDB" id="A0AAV8VC63"/>
<keyword evidence="1" id="KW-0812">Transmembrane</keyword>
<organism evidence="3 4">
    <name type="scientific">Exocentrus adspersus</name>
    <dbReference type="NCBI Taxonomy" id="1586481"/>
    <lineage>
        <taxon>Eukaryota</taxon>
        <taxon>Metazoa</taxon>
        <taxon>Ecdysozoa</taxon>
        <taxon>Arthropoda</taxon>
        <taxon>Hexapoda</taxon>
        <taxon>Insecta</taxon>
        <taxon>Pterygota</taxon>
        <taxon>Neoptera</taxon>
        <taxon>Endopterygota</taxon>
        <taxon>Coleoptera</taxon>
        <taxon>Polyphaga</taxon>
        <taxon>Cucujiformia</taxon>
        <taxon>Chrysomeloidea</taxon>
        <taxon>Cerambycidae</taxon>
        <taxon>Lamiinae</taxon>
        <taxon>Acanthocinini</taxon>
        <taxon>Exocentrus</taxon>
    </lineage>
</organism>